<name>A0A8X8H2Q9_9RHOB</name>
<sequence>MPPQQGADALHTLHTRTVDALAGYEKMVEKAEPSFRPVAERFRAMHERHAGHIARMLAGYGVSVDAEGSIMGTVNKAVVTVRSWFDEIDEDVMDNVRSGEKTVLDAFDDAIASPVAPSDVTGLRDLRDELALLLSETAHLD</sequence>
<dbReference type="Gene3D" id="1.20.1260.10">
    <property type="match status" value="1"/>
</dbReference>
<keyword evidence="3" id="KW-1185">Reference proteome</keyword>
<dbReference type="InterPro" id="IPR019052">
    <property type="entry name" value="DUF2383"/>
</dbReference>
<dbReference type="EMBL" id="WHUT02000006">
    <property type="protein sequence ID" value="NUB45122.1"/>
    <property type="molecule type" value="Genomic_DNA"/>
</dbReference>
<dbReference type="InterPro" id="IPR012347">
    <property type="entry name" value="Ferritin-like"/>
</dbReference>
<feature type="domain" description="DUF2383" evidence="1">
    <location>
        <begin position="8"/>
        <end position="112"/>
    </location>
</feature>
<reference evidence="2" key="1">
    <citation type="submission" date="2020-05" db="EMBL/GenBank/DDBJ databases">
        <title>Fertoebacter nigrum gen. nov., sp. nov., a new member of the family Rhodobacteraceae.</title>
        <authorList>
            <person name="Szuroczki S."/>
            <person name="Abbaszade G."/>
            <person name="Buni D."/>
            <person name="Schumann P."/>
            <person name="Toth E."/>
        </authorList>
    </citation>
    <scope>NUCLEOTIDE SEQUENCE</scope>
    <source>
        <strain evidence="2">RG-N-1a</strain>
    </source>
</reference>
<accession>A0A8X8H2Q9</accession>
<protein>
    <submittedName>
        <fullName evidence="2">DUF2383 domain-containing protein</fullName>
    </submittedName>
</protein>
<evidence type="ECO:0000259" key="1">
    <source>
        <dbReference type="Pfam" id="PF09537"/>
    </source>
</evidence>
<proteinExistence type="predicted"/>
<comment type="caution">
    <text evidence="2">The sequence shown here is derived from an EMBL/GenBank/DDBJ whole genome shotgun (WGS) entry which is preliminary data.</text>
</comment>
<dbReference type="AlphaFoldDB" id="A0A8X8H2Q9"/>
<evidence type="ECO:0000313" key="3">
    <source>
        <dbReference type="Proteomes" id="UP000484076"/>
    </source>
</evidence>
<dbReference type="Proteomes" id="UP000484076">
    <property type="component" value="Unassembled WGS sequence"/>
</dbReference>
<dbReference type="Pfam" id="PF09537">
    <property type="entry name" value="DUF2383"/>
    <property type="match status" value="1"/>
</dbReference>
<gene>
    <name evidence="2" type="ORF">GEU84_012040</name>
</gene>
<evidence type="ECO:0000313" key="2">
    <source>
        <dbReference type="EMBL" id="NUB45122.1"/>
    </source>
</evidence>
<organism evidence="2 3">
    <name type="scientific">Fertoeibacter niger</name>
    <dbReference type="NCBI Taxonomy" id="2656921"/>
    <lineage>
        <taxon>Bacteria</taxon>
        <taxon>Pseudomonadati</taxon>
        <taxon>Pseudomonadota</taxon>
        <taxon>Alphaproteobacteria</taxon>
        <taxon>Rhodobacterales</taxon>
        <taxon>Paracoccaceae</taxon>
        <taxon>Fertoeibacter</taxon>
    </lineage>
</organism>